<accession>A0ACC0B7N3</accession>
<proteinExistence type="predicted"/>
<name>A0ACC0B7N3_CATRO</name>
<comment type="caution">
    <text evidence="1">The sequence shown here is derived from an EMBL/GenBank/DDBJ whole genome shotgun (WGS) entry which is preliminary data.</text>
</comment>
<evidence type="ECO:0000313" key="2">
    <source>
        <dbReference type="Proteomes" id="UP001060085"/>
    </source>
</evidence>
<keyword evidence="2" id="KW-1185">Reference proteome</keyword>
<reference evidence="2" key="1">
    <citation type="journal article" date="2023" name="Nat. Plants">
        <title>Single-cell RNA sequencing provides a high-resolution roadmap for understanding the multicellular compartmentation of specialized metabolism.</title>
        <authorList>
            <person name="Sun S."/>
            <person name="Shen X."/>
            <person name="Li Y."/>
            <person name="Li Y."/>
            <person name="Wang S."/>
            <person name="Li R."/>
            <person name="Zhang H."/>
            <person name="Shen G."/>
            <person name="Guo B."/>
            <person name="Wei J."/>
            <person name="Xu J."/>
            <person name="St-Pierre B."/>
            <person name="Chen S."/>
            <person name="Sun C."/>
        </authorList>
    </citation>
    <scope>NUCLEOTIDE SEQUENCE [LARGE SCALE GENOMIC DNA]</scope>
</reference>
<sequence>MRVPSFSKEHHYSNYTDPDSNNKHAEHETEITQMISNEPSLLYTTVTDNDAEIAIQMKNDFVESGTLRLLDWNDSMTNIQLDMRFVENVQVISAVRKCSTSVDGEYRVVKSKSDQWTAKSYHHSDSNYCSWYICIIKKANHGRWEITRFVKEHTCLVVGLISNGLYIQAGMKNIIRVRVYSDPTLDPGRSGLDLEFYTLEDMGSGLGPSLTIRVRVWVWGYPEGLDPFTALSGTCSGNFRASFYTDNTVEQVKHFVFKFSFLVEFWVLELRNL</sequence>
<protein>
    <submittedName>
        <fullName evidence="1">Uncharacterized protein</fullName>
    </submittedName>
</protein>
<evidence type="ECO:0000313" key="1">
    <source>
        <dbReference type="EMBL" id="KAI5668640.1"/>
    </source>
</evidence>
<dbReference type="EMBL" id="CM044704">
    <property type="protein sequence ID" value="KAI5668640.1"/>
    <property type="molecule type" value="Genomic_DNA"/>
</dbReference>
<gene>
    <name evidence="1" type="ORF">M9H77_18493</name>
</gene>
<organism evidence="1 2">
    <name type="scientific">Catharanthus roseus</name>
    <name type="common">Madagascar periwinkle</name>
    <name type="synonym">Vinca rosea</name>
    <dbReference type="NCBI Taxonomy" id="4058"/>
    <lineage>
        <taxon>Eukaryota</taxon>
        <taxon>Viridiplantae</taxon>
        <taxon>Streptophyta</taxon>
        <taxon>Embryophyta</taxon>
        <taxon>Tracheophyta</taxon>
        <taxon>Spermatophyta</taxon>
        <taxon>Magnoliopsida</taxon>
        <taxon>eudicotyledons</taxon>
        <taxon>Gunneridae</taxon>
        <taxon>Pentapetalae</taxon>
        <taxon>asterids</taxon>
        <taxon>lamiids</taxon>
        <taxon>Gentianales</taxon>
        <taxon>Apocynaceae</taxon>
        <taxon>Rauvolfioideae</taxon>
        <taxon>Vinceae</taxon>
        <taxon>Catharanthinae</taxon>
        <taxon>Catharanthus</taxon>
    </lineage>
</organism>
<dbReference type="Proteomes" id="UP001060085">
    <property type="component" value="Linkage Group LG04"/>
</dbReference>